<dbReference type="InterPro" id="IPR011333">
    <property type="entry name" value="SKP1/BTB/POZ_sf"/>
</dbReference>
<dbReference type="Pfam" id="PF02214">
    <property type="entry name" value="BTB_2"/>
    <property type="match status" value="1"/>
</dbReference>
<dbReference type="GO" id="GO:0051260">
    <property type="term" value="P:protein homooligomerization"/>
    <property type="evidence" value="ECO:0007669"/>
    <property type="project" value="InterPro"/>
</dbReference>
<proteinExistence type="predicted"/>
<evidence type="ECO:0000313" key="2">
    <source>
        <dbReference type="EMBL" id="QHT00161.1"/>
    </source>
</evidence>
<dbReference type="AlphaFoldDB" id="A0A6C0C6W0"/>
<feature type="domain" description="BTB" evidence="1">
    <location>
        <begin position="1"/>
        <end position="63"/>
    </location>
</feature>
<dbReference type="Gene3D" id="3.30.710.10">
    <property type="entry name" value="Potassium Channel Kv1.1, Chain A"/>
    <property type="match status" value="1"/>
</dbReference>
<dbReference type="InterPro" id="IPR000210">
    <property type="entry name" value="BTB/POZ_dom"/>
</dbReference>
<dbReference type="PROSITE" id="PS50097">
    <property type="entry name" value="BTB"/>
    <property type="match status" value="1"/>
</dbReference>
<name>A0A6C0C6W0_9ZZZZ</name>
<dbReference type="SUPFAM" id="SSF54695">
    <property type="entry name" value="POZ domain"/>
    <property type="match status" value="1"/>
</dbReference>
<accession>A0A6C0C6W0</accession>
<reference evidence="2" key="1">
    <citation type="journal article" date="2020" name="Nature">
        <title>Giant virus diversity and host interactions through global metagenomics.</title>
        <authorList>
            <person name="Schulz F."/>
            <person name="Roux S."/>
            <person name="Paez-Espino D."/>
            <person name="Jungbluth S."/>
            <person name="Walsh D.A."/>
            <person name="Denef V.J."/>
            <person name="McMahon K.D."/>
            <person name="Konstantinidis K.T."/>
            <person name="Eloe-Fadrosh E.A."/>
            <person name="Kyrpides N.C."/>
            <person name="Woyke T."/>
        </authorList>
    </citation>
    <scope>NUCLEOTIDE SEQUENCE</scope>
    <source>
        <strain evidence="2">GVMAG-M-3300020192-26</strain>
    </source>
</reference>
<dbReference type="InterPro" id="IPR003131">
    <property type="entry name" value="T1-type_BTB"/>
</dbReference>
<evidence type="ECO:0000259" key="1">
    <source>
        <dbReference type="PROSITE" id="PS50097"/>
    </source>
</evidence>
<organism evidence="2">
    <name type="scientific">viral metagenome</name>
    <dbReference type="NCBI Taxonomy" id="1070528"/>
    <lineage>
        <taxon>unclassified sequences</taxon>
        <taxon>metagenomes</taxon>
        <taxon>organismal metagenomes</taxon>
    </lineage>
</organism>
<dbReference type="EMBL" id="MN739353">
    <property type="protein sequence ID" value="QHT00161.1"/>
    <property type="molecule type" value="Genomic_DNA"/>
</dbReference>
<protein>
    <recommendedName>
        <fullName evidence="1">BTB domain-containing protein</fullName>
    </recommendedName>
</protein>
<sequence length="168" mass="19563">MSIILNVSGRIFKVSREVICRSEMFCNMLADCVVDDEIAIDRSSKLFEHVYAYLLDSKYPYPKKYYSELDYYLVQYDIEQLYDSHKNCGEVQKRMMNIALDRICELISGGDRECAYSGCDSGCLPGYLVCRQHRHYCCHTNNGGCDNDTYGSIPYCDEHIYEHGFENW</sequence>